<dbReference type="GO" id="GO:0008252">
    <property type="term" value="F:nucleotidase activity"/>
    <property type="evidence" value="ECO:0007669"/>
    <property type="project" value="InterPro"/>
</dbReference>
<reference evidence="1" key="1">
    <citation type="submission" date="2017-07" db="EMBL/GenBank/DDBJ databases">
        <title>Taro Niue Genome Assembly and Annotation.</title>
        <authorList>
            <person name="Atibalentja N."/>
            <person name="Keating K."/>
            <person name="Fields C.J."/>
        </authorList>
    </citation>
    <scope>NUCLEOTIDE SEQUENCE</scope>
    <source>
        <strain evidence="1">Niue_2</strain>
        <tissue evidence="1">Leaf</tissue>
    </source>
</reference>
<sequence length="184" mass="20442">LLVMAYEYGASLSRSALYDNEHFRVSRSPDRVCGGLLQGGKPYQDTDILLLVSLCPSILVLVCNLHSSVEMLLLRLVFWNNFPVFVEGKGAVRRLNAQRKTVEIESVAVAGKAETQHGMVKKYFHLEFLEKEHNEKDEDVDIGALENGFVTVTPINLPSCIESESAVPVSEWLSSALSECQKSN</sequence>
<evidence type="ECO:0000313" key="2">
    <source>
        <dbReference type="Proteomes" id="UP000652761"/>
    </source>
</evidence>
<dbReference type="PANTHER" id="PTHR30457:SF5">
    <property type="entry name" value="OS01G0709400 PROTEIN"/>
    <property type="match status" value="1"/>
</dbReference>
<accession>A0A843U1Q8</accession>
<proteinExistence type="predicted"/>
<name>A0A843U1Q8_COLES</name>
<keyword evidence="2" id="KW-1185">Reference proteome</keyword>
<dbReference type="OrthoDB" id="10550908at2759"/>
<feature type="non-terminal residue" evidence="1">
    <location>
        <position position="1"/>
    </location>
</feature>
<evidence type="ECO:0000313" key="1">
    <source>
        <dbReference type="EMBL" id="MQL74389.1"/>
    </source>
</evidence>
<gene>
    <name evidence="1" type="ORF">Taro_006752</name>
</gene>
<comment type="caution">
    <text evidence="1">The sequence shown here is derived from an EMBL/GenBank/DDBJ whole genome shotgun (WGS) entry which is preliminary data.</text>
</comment>
<organism evidence="1 2">
    <name type="scientific">Colocasia esculenta</name>
    <name type="common">Wild taro</name>
    <name type="synonym">Arum esculentum</name>
    <dbReference type="NCBI Taxonomy" id="4460"/>
    <lineage>
        <taxon>Eukaryota</taxon>
        <taxon>Viridiplantae</taxon>
        <taxon>Streptophyta</taxon>
        <taxon>Embryophyta</taxon>
        <taxon>Tracheophyta</taxon>
        <taxon>Spermatophyta</taxon>
        <taxon>Magnoliopsida</taxon>
        <taxon>Liliopsida</taxon>
        <taxon>Araceae</taxon>
        <taxon>Aroideae</taxon>
        <taxon>Colocasieae</taxon>
        <taxon>Colocasia</taxon>
    </lineage>
</organism>
<dbReference type="Proteomes" id="UP000652761">
    <property type="component" value="Unassembled WGS sequence"/>
</dbReference>
<dbReference type="InterPro" id="IPR030048">
    <property type="entry name" value="SurE"/>
</dbReference>
<dbReference type="AlphaFoldDB" id="A0A843U1Q8"/>
<dbReference type="PANTHER" id="PTHR30457">
    <property type="entry name" value="5'-NUCLEOTIDASE SURE"/>
    <property type="match status" value="1"/>
</dbReference>
<protein>
    <submittedName>
        <fullName evidence="1">Uncharacterized protein</fullName>
    </submittedName>
</protein>
<dbReference type="EMBL" id="NMUH01000204">
    <property type="protein sequence ID" value="MQL74389.1"/>
    <property type="molecule type" value="Genomic_DNA"/>
</dbReference>